<gene>
    <name evidence="1" type="ORF">SASPL_123507</name>
</gene>
<reference evidence="1" key="1">
    <citation type="submission" date="2018-01" db="EMBL/GenBank/DDBJ databases">
        <authorList>
            <person name="Mao J.F."/>
        </authorList>
    </citation>
    <scope>NUCLEOTIDE SEQUENCE</scope>
    <source>
        <strain evidence="1">Huo1</strain>
        <tissue evidence="1">Leaf</tissue>
    </source>
</reference>
<dbReference type="AlphaFoldDB" id="A0A8X8ZT91"/>
<dbReference type="InterPro" id="IPR044629">
    <property type="entry name" value="GSTL1/2/3"/>
</dbReference>
<keyword evidence="2" id="KW-1185">Reference proteome</keyword>
<organism evidence="1">
    <name type="scientific">Salvia splendens</name>
    <name type="common">Scarlet sage</name>
    <dbReference type="NCBI Taxonomy" id="180675"/>
    <lineage>
        <taxon>Eukaryota</taxon>
        <taxon>Viridiplantae</taxon>
        <taxon>Streptophyta</taxon>
        <taxon>Embryophyta</taxon>
        <taxon>Tracheophyta</taxon>
        <taxon>Spermatophyta</taxon>
        <taxon>Magnoliopsida</taxon>
        <taxon>eudicotyledons</taxon>
        <taxon>Gunneridae</taxon>
        <taxon>Pentapetalae</taxon>
        <taxon>asterids</taxon>
        <taxon>lamiids</taxon>
        <taxon>Lamiales</taxon>
        <taxon>Lamiaceae</taxon>
        <taxon>Nepetoideae</taxon>
        <taxon>Mentheae</taxon>
        <taxon>Salviinae</taxon>
        <taxon>Salvia</taxon>
        <taxon>Salvia subgen. Calosphace</taxon>
        <taxon>core Calosphace</taxon>
    </lineage>
</organism>
<protein>
    <submittedName>
        <fullName evidence="1">Uncharacterized protein</fullName>
    </submittedName>
</protein>
<sequence>MLCSIRNRCKGESLDLIRYIDQNIEGPSLFPNGPTKGEFGEKLLSVTGSFHKDVTTSLKENRIDEAGAAFDEIDSVLSNFDDGLFFLGQLSLGPYYCVAGADKSHPEHERVRWFRSDQEGDFEPLSLPQGSHQCIRIRERAKAERKARDYQHRHLLMVLELFGKFRRRLKDEQIILIQDLGKERDEVHETRKGTRL</sequence>
<dbReference type="Proteomes" id="UP000298416">
    <property type="component" value="Unassembled WGS sequence"/>
</dbReference>
<dbReference type="PANTHER" id="PTHR44328">
    <property type="entry name" value="GLUTATHIONE S-TRANSFERASE L1"/>
    <property type="match status" value="1"/>
</dbReference>
<proteinExistence type="predicted"/>
<dbReference type="PANTHER" id="PTHR44328:SF11">
    <property type="entry name" value="GLUTATHIONE S-TRANSFERASE L2, CHLOROPLASTIC"/>
    <property type="match status" value="1"/>
</dbReference>
<accession>A0A8X8ZT91</accession>
<dbReference type="EMBL" id="PNBA02000008">
    <property type="protein sequence ID" value="KAG6416083.1"/>
    <property type="molecule type" value="Genomic_DNA"/>
</dbReference>
<comment type="caution">
    <text evidence="1">The sequence shown here is derived from an EMBL/GenBank/DDBJ whole genome shotgun (WGS) entry which is preliminary data.</text>
</comment>
<reference evidence="1" key="2">
    <citation type="submission" date="2020-08" db="EMBL/GenBank/DDBJ databases">
        <title>Plant Genome Project.</title>
        <authorList>
            <person name="Zhang R.-G."/>
        </authorList>
    </citation>
    <scope>NUCLEOTIDE SEQUENCE</scope>
    <source>
        <strain evidence="1">Huo1</strain>
        <tissue evidence="1">Leaf</tissue>
    </source>
</reference>
<dbReference type="Gene3D" id="1.20.1050.10">
    <property type="match status" value="1"/>
</dbReference>
<name>A0A8X8ZT91_SALSN</name>
<evidence type="ECO:0000313" key="2">
    <source>
        <dbReference type="Proteomes" id="UP000298416"/>
    </source>
</evidence>
<evidence type="ECO:0000313" key="1">
    <source>
        <dbReference type="EMBL" id="KAG6416083.1"/>
    </source>
</evidence>
<dbReference type="GO" id="GO:0004364">
    <property type="term" value="F:glutathione transferase activity"/>
    <property type="evidence" value="ECO:0007669"/>
    <property type="project" value="InterPro"/>
</dbReference>